<dbReference type="EMBL" id="CP019336">
    <property type="protein sequence ID" value="AUC22733.1"/>
    <property type="molecule type" value="Genomic_DNA"/>
</dbReference>
<dbReference type="Proteomes" id="UP000232721">
    <property type="component" value="Chromosome"/>
</dbReference>
<reference evidence="1 2" key="1">
    <citation type="submission" date="2017-02" db="EMBL/GenBank/DDBJ databases">
        <title>Trade-off between light-utilization and light-protection in marine flavobacteria.</title>
        <authorList>
            <person name="Kumagai Y."/>
            <person name="Yoshizawa S."/>
            <person name="Kogure K."/>
            <person name="Iwasaki W."/>
        </authorList>
    </citation>
    <scope>NUCLEOTIDE SEQUENCE [LARGE SCALE GENOMIC DNA]</scope>
    <source>
        <strain evidence="1 2">KCTC 23670</strain>
    </source>
</reference>
<organism evidence="1 2">
    <name type="scientific">Polaribacter sejongensis</name>
    <dbReference type="NCBI Taxonomy" id="985043"/>
    <lineage>
        <taxon>Bacteria</taxon>
        <taxon>Pseudomonadati</taxon>
        <taxon>Bacteroidota</taxon>
        <taxon>Flavobacteriia</taxon>
        <taxon>Flavobacteriales</taxon>
        <taxon>Flavobacteriaceae</taxon>
    </lineage>
</organism>
<protein>
    <submittedName>
        <fullName evidence="1">Uncharacterized protein</fullName>
    </submittedName>
</protein>
<name>A0ABM6Q0V9_9FLAO</name>
<proteinExistence type="predicted"/>
<evidence type="ECO:0000313" key="1">
    <source>
        <dbReference type="EMBL" id="AUC22733.1"/>
    </source>
</evidence>
<keyword evidence="2" id="KW-1185">Reference proteome</keyword>
<gene>
    <name evidence="1" type="ORF">BTO15_11810</name>
</gene>
<sequence length="191" mass="22629">MKIGNIDCNRIDSRIKIVKSIFKPFQKQLNKITRLCEDDSFDYWDTIYADDTEHLVGTAFIVLQNYINSSISDLYPEMKKLHLKYSIGEKVQGNSKITKIELIITLANYYKHRDLPSELHKNTTRPLDDLNIEYKEIYDINNNNFHHRIGSNSPVFNGFSMLSEKWDFNDLFQIIEEWRENLWITEQKKGS</sequence>
<evidence type="ECO:0000313" key="2">
    <source>
        <dbReference type="Proteomes" id="UP000232721"/>
    </source>
</evidence>
<accession>A0ABM6Q0V9</accession>